<feature type="domain" description="Response regulatory" evidence="10">
    <location>
        <begin position="3"/>
        <end position="116"/>
    </location>
</feature>
<reference evidence="12 15" key="2">
    <citation type="submission" date="2018-03" db="EMBL/GenBank/DDBJ databases">
        <title>The uncultured portion of the human microbiome is neutrally assembled.</title>
        <authorList>
            <person name="Jeraldo P."/>
            <person name="Boardman L."/>
            <person name="White B.A."/>
            <person name="Nelson H."/>
            <person name="Goldenfeld N."/>
            <person name="Chia N."/>
        </authorList>
    </citation>
    <scope>NUCLEOTIDE SEQUENCE [LARGE SCALE GENOMIC DNA]</scope>
    <source>
        <strain evidence="12">CIM:MAG 903</strain>
    </source>
</reference>
<reference evidence="13 14" key="1">
    <citation type="submission" date="2016-10" db="EMBL/GenBank/DDBJ databases">
        <authorList>
            <person name="de Groot N.N."/>
        </authorList>
    </citation>
    <scope>NUCLEOTIDE SEQUENCE [LARGE SCALE GENOMIC DNA]</scope>
    <source>
        <strain evidence="13 14">NLAE-zl-G419</strain>
    </source>
</reference>
<dbReference type="GeneID" id="90545184"/>
<dbReference type="SUPFAM" id="SSF52172">
    <property type="entry name" value="CheY-like"/>
    <property type="match status" value="1"/>
</dbReference>
<dbReference type="Gene3D" id="1.10.10.10">
    <property type="entry name" value="Winged helix-like DNA-binding domain superfamily/Winged helix DNA-binding domain"/>
    <property type="match status" value="1"/>
</dbReference>
<dbReference type="GO" id="GO:0005829">
    <property type="term" value="C:cytosol"/>
    <property type="evidence" value="ECO:0007669"/>
    <property type="project" value="TreeGrafter"/>
</dbReference>
<accession>A0A1I2JW10</accession>
<keyword evidence="3" id="KW-0902">Two-component regulatory system</keyword>
<dbReference type="InterPro" id="IPR001789">
    <property type="entry name" value="Sig_transdc_resp-reg_receiver"/>
</dbReference>
<dbReference type="Gene3D" id="3.40.50.2300">
    <property type="match status" value="1"/>
</dbReference>
<comment type="function">
    <text evidence="7">May play the central regulatory role in sporulation. It may be an element of the effector pathway responsible for the activation of sporulation genes in response to nutritional stress. Spo0A may act in concert with spo0H (a sigma factor) to control the expression of some genes that are critical to the sporulation process.</text>
</comment>
<dbReference type="SMART" id="SM00448">
    <property type="entry name" value="REC"/>
    <property type="match status" value="1"/>
</dbReference>
<dbReference type="InterPro" id="IPR011006">
    <property type="entry name" value="CheY-like_superfamily"/>
</dbReference>
<keyword evidence="6" id="KW-0804">Transcription</keyword>
<dbReference type="Pfam" id="PF00486">
    <property type="entry name" value="Trans_reg_C"/>
    <property type="match status" value="1"/>
</dbReference>
<dbReference type="EMBL" id="QAMZ01000020">
    <property type="protein sequence ID" value="PWL54548.1"/>
    <property type="molecule type" value="Genomic_DNA"/>
</dbReference>
<evidence type="ECO:0000313" key="13">
    <source>
        <dbReference type="EMBL" id="SFF58248.1"/>
    </source>
</evidence>
<proteinExistence type="predicted"/>
<feature type="modified residue" description="4-aspartylphosphate" evidence="8">
    <location>
        <position position="52"/>
    </location>
</feature>
<dbReference type="Pfam" id="PF00072">
    <property type="entry name" value="Response_reg"/>
    <property type="match status" value="1"/>
</dbReference>
<evidence type="ECO:0000259" key="10">
    <source>
        <dbReference type="PROSITE" id="PS50110"/>
    </source>
</evidence>
<evidence type="ECO:0000256" key="1">
    <source>
        <dbReference type="ARBA" id="ARBA00018672"/>
    </source>
</evidence>
<feature type="DNA-binding region" description="OmpR/PhoB-type" evidence="9">
    <location>
        <begin position="123"/>
        <end position="221"/>
    </location>
</feature>
<dbReference type="GO" id="GO:0006355">
    <property type="term" value="P:regulation of DNA-templated transcription"/>
    <property type="evidence" value="ECO:0007669"/>
    <property type="project" value="InterPro"/>
</dbReference>
<dbReference type="SMART" id="SM00862">
    <property type="entry name" value="Trans_reg_C"/>
    <property type="match status" value="1"/>
</dbReference>
<keyword evidence="4" id="KW-0805">Transcription regulation</keyword>
<organism evidence="13 14">
    <name type="scientific">Clostridium cadaveris</name>
    <dbReference type="NCBI Taxonomy" id="1529"/>
    <lineage>
        <taxon>Bacteria</taxon>
        <taxon>Bacillati</taxon>
        <taxon>Bacillota</taxon>
        <taxon>Clostridia</taxon>
        <taxon>Eubacteriales</taxon>
        <taxon>Clostridiaceae</taxon>
        <taxon>Clostridium</taxon>
    </lineage>
</organism>
<protein>
    <recommendedName>
        <fullName evidence="1">Stage 0 sporulation protein A homolog</fullName>
    </recommendedName>
</protein>
<dbReference type="InterPro" id="IPR039420">
    <property type="entry name" value="WalR-like"/>
</dbReference>
<name>A0A1I2JW10_9CLOT</name>
<evidence type="ECO:0000313" key="12">
    <source>
        <dbReference type="EMBL" id="PWL54548.1"/>
    </source>
</evidence>
<evidence type="ECO:0000256" key="2">
    <source>
        <dbReference type="ARBA" id="ARBA00022553"/>
    </source>
</evidence>
<dbReference type="PROSITE" id="PS51755">
    <property type="entry name" value="OMPR_PHOB"/>
    <property type="match status" value="1"/>
</dbReference>
<dbReference type="GO" id="GO:0000976">
    <property type="term" value="F:transcription cis-regulatory region binding"/>
    <property type="evidence" value="ECO:0007669"/>
    <property type="project" value="TreeGrafter"/>
</dbReference>
<evidence type="ECO:0000256" key="9">
    <source>
        <dbReference type="PROSITE-ProRule" id="PRU01091"/>
    </source>
</evidence>
<sequence>MKKIVIVEDELFMREELKLILEKEGYDTFCITKFSNVVDEIIAASPDLVLLDLNLPGISGFEICKGLRHKSNVPILVLTGRDQMKDELHALDIGADEYINKPCHKERLLARITNLLRRLDDRKHFAEIKDISLDLQTYTINVKGKATILPDNQGKIMELLLENYQKLVTKEMLLKKLWGTTEFIDENALHVNMTRLKKSLHTLDTDYKISTIRGKGYSLEPIGDNNND</sequence>
<dbReference type="Proteomes" id="UP000182135">
    <property type="component" value="Unassembled WGS sequence"/>
</dbReference>
<dbReference type="Proteomes" id="UP000246114">
    <property type="component" value="Unassembled WGS sequence"/>
</dbReference>
<evidence type="ECO:0000313" key="15">
    <source>
        <dbReference type="Proteomes" id="UP000246114"/>
    </source>
</evidence>
<keyword evidence="14" id="KW-1185">Reference proteome</keyword>
<evidence type="ECO:0000259" key="11">
    <source>
        <dbReference type="PROSITE" id="PS51755"/>
    </source>
</evidence>
<dbReference type="eggNOG" id="COG0745">
    <property type="taxonomic scope" value="Bacteria"/>
</dbReference>
<feature type="domain" description="OmpR/PhoB-type" evidence="11">
    <location>
        <begin position="123"/>
        <end position="221"/>
    </location>
</feature>
<keyword evidence="5 9" id="KW-0238">DNA-binding</keyword>
<dbReference type="OrthoDB" id="9790442at2"/>
<dbReference type="PANTHER" id="PTHR48111">
    <property type="entry name" value="REGULATOR OF RPOS"/>
    <property type="match status" value="1"/>
</dbReference>
<evidence type="ECO:0000313" key="14">
    <source>
        <dbReference type="Proteomes" id="UP000182135"/>
    </source>
</evidence>
<dbReference type="GO" id="GO:0000156">
    <property type="term" value="F:phosphorelay response regulator activity"/>
    <property type="evidence" value="ECO:0007669"/>
    <property type="project" value="TreeGrafter"/>
</dbReference>
<keyword evidence="2 8" id="KW-0597">Phosphoprotein</keyword>
<gene>
    <name evidence="12" type="ORF">DBY38_04155</name>
    <name evidence="13" type="ORF">SAMN04487885_103137</name>
</gene>
<evidence type="ECO:0000256" key="4">
    <source>
        <dbReference type="ARBA" id="ARBA00023015"/>
    </source>
</evidence>
<dbReference type="PROSITE" id="PS50110">
    <property type="entry name" value="RESPONSE_REGULATORY"/>
    <property type="match status" value="1"/>
</dbReference>
<dbReference type="PANTHER" id="PTHR48111:SF40">
    <property type="entry name" value="PHOSPHATE REGULON TRANSCRIPTIONAL REGULATORY PROTEIN PHOB"/>
    <property type="match status" value="1"/>
</dbReference>
<dbReference type="InterPro" id="IPR036388">
    <property type="entry name" value="WH-like_DNA-bd_sf"/>
</dbReference>
<dbReference type="InterPro" id="IPR001867">
    <property type="entry name" value="OmpR/PhoB-type_DNA-bd"/>
</dbReference>
<evidence type="ECO:0000256" key="8">
    <source>
        <dbReference type="PROSITE-ProRule" id="PRU00169"/>
    </source>
</evidence>
<dbReference type="CDD" id="cd00383">
    <property type="entry name" value="trans_reg_C"/>
    <property type="match status" value="1"/>
</dbReference>
<dbReference type="STRING" id="1529.SAMN04487885_103137"/>
<dbReference type="RefSeq" id="WP_027640082.1">
    <property type="nucleotide sequence ID" value="NZ_CP076620.1"/>
</dbReference>
<dbReference type="EMBL" id="FOOE01000003">
    <property type="protein sequence ID" value="SFF58248.1"/>
    <property type="molecule type" value="Genomic_DNA"/>
</dbReference>
<evidence type="ECO:0000256" key="7">
    <source>
        <dbReference type="ARBA" id="ARBA00024867"/>
    </source>
</evidence>
<dbReference type="GO" id="GO:0032993">
    <property type="term" value="C:protein-DNA complex"/>
    <property type="evidence" value="ECO:0007669"/>
    <property type="project" value="TreeGrafter"/>
</dbReference>
<evidence type="ECO:0000256" key="5">
    <source>
        <dbReference type="ARBA" id="ARBA00023125"/>
    </source>
</evidence>
<evidence type="ECO:0000256" key="6">
    <source>
        <dbReference type="ARBA" id="ARBA00023163"/>
    </source>
</evidence>
<dbReference type="AlphaFoldDB" id="A0A1I2JW10"/>
<evidence type="ECO:0000256" key="3">
    <source>
        <dbReference type="ARBA" id="ARBA00023012"/>
    </source>
</evidence>